<dbReference type="Gene3D" id="3.90.230.10">
    <property type="entry name" value="Creatinase/methionine aminopeptidase superfamily"/>
    <property type="match status" value="1"/>
</dbReference>
<dbReference type="InterPro" id="IPR029149">
    <property type="entry name" value="Creatin/AminoP/Spt16_N"/>
</dbReference>
<dbReference type="InterPro" id="IPR000994">
    <property type="entry name" value="Pept_M24"/>
</dbReference>
<evidence type="ECO:0000313" key="4">
    <source>
        <dbReference type="Proteomes" id="UP000199008"/>
    </source>
</evidence>
<dbReference type="InterPro" id="IPR036005">
    <property type="entry name" value="Creatinase/aminopeptidase-like"/>
</dbReference>
<feature type="domain" description="Peptidase M24" evidence="1">
    <location>
        <begin position="153"/>
        <end position="356"/>
    </location>
</feature>
<keyword evidence="4" id="KW-1185">Reference proteome</keyword>
<reference evidence="4" key="1">
    <citation type="submission" date="2016-10" db="EMBL/GenBank/DDBJ databases">
        <authorList>
            <person name="Varghese N."/>
            <person name="Submissions S."/>
        </authorList>
    </citation>
    <scope>NUCLEOTIDE SEQUENCE [LARGE SCALE GENOMIC DNA]</scope>
    <source>
        <strain evidence="4">CGMCC 1.8895</strain>
    </source>
</reference>
<dbReference type="SUPFAM" id="SSF55920">
    <property type="entry name" value="Creatinase/aminopeptidase"/>
    <property type="match status" value="1"/>
</dbReference>
<dbReference type="InterPro" id="IPR000587">
    <property type="entry name" value="Creatinase_N"/>
</dbReference>
<dbReference type="EMBL" id="FNFY01000005">
    <property type="protein sequence ID" value="SDK59632.1"/>
    <property type="molecule type" value="Genomic_DNA"/>
</dbReference>
<proteinExistence type="predicted"/>
<protein>
    <submittedName>
        <fullName evidence="3">Xaa-Pro dipeptidase</fullName>
    </submittedName>
</protein>
<dbReference type="PANTHER" id="PTHR46112:SF2">
    <property type="entry name" value="XAA-PRO AMINOPEPTIDASE P-RELATED"/>
    <property type="match status" value="1"/>
</dbReference>
<gene>
    <name evidence="3" type="ORF">SAMN05216216_10576</name>
</gene>
<name>A0A1G9D6U6_9BACL</name>
<evidence type="ECO:0000259" key="1">
    <source>
        <dbReference type="Pfam" id="PF00557"/>
    </source>
</evidence>
<dbReference type="InterPro" id="IPR050659">
    <property type="entry name" value="Peptidase_M24B"/>
</dbReference>
<organism evidence="3 4">
    <name type="scientific">Lacicoccus qingdaonensis</name>
    <dbReference type="NCBI Taxonomy" id="576118"/>
    <lineage>
        <taxon>Bacteria</taxon>
        <taxon>Bacillati</taxon>
        <taxon>Bacillota</taxon>
        <taxon>Bacilli</taxon>
        <taxon>Bacillales</taxon>
        <taxon>Salinicoccaceae</taxon>
        <taxon>Lacicoccus</taxon>
    </lineage>
</organism>
<dbReference type="STRING" id="576118.SAMN05216216_10576"/>
<dbReference type="Gene3D" id="3.40.350.10">
    <property type="entry name" value="Creatinase/prolidase N-terminal domain"/>
    <property type="match status" value="1"/>
</dbReference>
<dbReference type="Pfam" id="PF00557">
    <property type="entry name" value="Peptidase_M24"/>
    <property type="match status" value="1"/>
</dbReference>
<dbReference type="Proteomes" id="UP000199008">
    <property type="component" value="Unassembled WGS sequence"/>
</dbReference>
<dbReference type="SUPFAM" id="SSF53092">
    <property type="entry name" value="Creatinase/prolidase N-terminal domain"/>
    <property type="match status" value="1"/>
</dbReference>
<evidence type="ECO:0000313" key="3">
    <source>
        <dbReference type="EMBL" id="SDK59632.1"/>
    </source>
</evidence>
<evidence type="ECO:0000259" key="2">
    <source>
        <dbReference type="Pfam" id="PF01321"/>
    </source>
</evidence>
<accession>A0A1G9D6U6</accession>
<dbReference type="Pfam" id="PF01321">
    <property type="entry name" value="Creatinase_N"/>
    <property type="match status" value="1"/>
</dbReference>
<dbReference type="PANTHER" id="PTHR46112">
    <property type="entry name" value="AMINOPEPTIDASE"/>
    <property type="match status" value="1"/>
</dbReference>
<sequence length="376" mass="42177">MIKQRMKILMSIFKERVSKLVKSVKVDTVILTDPVNIFYFTGCFIDPHERLLALIIDAESEETTMMYPALDQEIVNDTATVVNHLAHRDGEDPFRLLFEQVGQGQDKSIGIEGGHLIYDRYMKLREEYSADSICPVDNEVNALRGIKNEEDREHLQEAVDITEKALFDLKEEGVIGKTEKDIADYLVGRLKSYGAMDVSFGPLVLTGENSALPHGSPGDTEVQRGDYLLIDFGIISESRYVSDMTRTFIIGEPTDEQRDVYNAVYEANLAGIEAAVHGTAMNIVDKQARDVINDSGYGEFFTHRIGHGLGYGLHEQPSLDSENKEELKIGHVVTVEPGIYQPGFGGVRIEDALYIGEETHNFNKFPKEIDEIILNK</sequence>
<dbReference type="AlphaFoldDB" id="A0A1G9D6U6"/>
<feature type="domain" description="Creatinase N-terminal" evidence="2">
    <location>
        <begin position="15"/>
        <end position="145"/>
    </location>
</feature>